<reference evidence="2 3" key="1">
    <citation type="submission" date="2020-06" db="EMBL/GenBank/DDBJ databases">
        <authorList>
            <person name="Li R."/>
            <person name="Bekaert M."/>
        </authorList>
    </citation>
    <scope>NUCLEOTIDE SEQUENCE [LARGE SCALE GENOMIC DNA]</scope>
    <source>
        <strain evidence="3">wild</strain>
    </source>
</reference>
<protein>
    <recommendedName>
        <fullName evidence="4">DZIP3-like HEPN domain-containing protein</fullName>
    </recommendedName>
</protein>
<dbReference type="Proteomes" id="UP000507470">
    <property type="component" value="Unassembled WGS sequence"/>
</dbReference>
<evidence type="ECO:0000313" key="2">
    <source>
        <dbReference type="EMBL" id="CAC5390352.1"/>
    </source>
</evidence>
<dbReference type="SUPFAM" id="SSF63825">
    <property type="entry name" value="YWTD domain"/>
    <property type="match status" value="1"/>
</dbReference>
<evidence type="ECO:0000313" key="3">
    <source>
        <dbReference type="Proteomes" id="UP000507470"/>
    </source>
</evidence>
<name>A0A6J8C3Q3_MYTCO</name>
<proteinExistence type="predicted"/>
<feature type="compositionally biased region" description="Polar residues" evidence="1">
    <location>
        <begin position="477"/>
        <end position="488"/>
    </location>
</feature>
<gene>
    <name evidence="2" type="ORF">MCOR_25457</name>
</gene>
<accession>A0A6J8C3Q3</accession>
<organism evidence="2 3">
    <name type="scientific">Mytilus coruscus</name>
    <name type="common">Sea mussel</name>
    <dbReference type="NCBI Taxonomy" id="42192"/>
    <lineage>
        <taxon>Eukaryota</taxon>
        <taxon>Metazoa</taxon>
        <taxon>Spiralia</taxon>
        <taxon>Lophotrochozoa</taxon>
        <taxon>Mollusca</taxon>
        <taxon>Bivalvia</taxon>
        <taxon>Autobranchia</taxon>
        <taxon>Pteriomorphia</taxon>
        <taxon>Mytilida</taxon>
        <taxon>Mytiloidea</taxon>
        <taxon>Mytilidae</taxon>
        <taxon>Mytilinae</taxon>
        <taxon>Mytilus</taxon>
    </lineage>
</organism>
<dbReference type="EMBL" id="CACVKT020004500">
    <property type="protein sequence ID" value="CAC5390352.1"/>
    <property type="molecule type" value="Genomic_DNA"/>
</dbReference>
<feature type="region of interest" description="Disordered" evidence="1">
    <location>
        <begin position="604"/>
        <end position="640"/>
    </location>
</feature>
<dbReference type="AlphaFoldDB" id="A0A6J8C3Q3"/>
<keyword evidence="3" id="KW-1185">Reference proteome</keyword>
<evidence type="ECO:0008006" key="4">
    <source>
        <dbReference type="Google" id="ProtNLM"/>
    </source>
</evidence>
<evidence type="ECO:0000256" key="1">
    <source>
        <dbReference type="SAM" id="MobiDB-lite"/>
    </source>
</evidence>
<feature type="region of interest" description="Disordered" evidence="1">
    <location>
        <begin position="456"/>
        <end position="494"/>
    </location>
</feature>
<sequence length="957" mass="110747">MTFQLTDMEKEKEIKFHRLVAFLMDIPPDVIRKYILRKILLNGETFQEYLEKNKHTLYHLYESIICCMCRTNVQIKFSKVFSKEQFRILFKHHHEKINNSHTKRKGKRLVQNCICTLVPIDGIDVSVLDITLAKAILTNCEQTLHTGVSNWLEQIVKARNEIFHLTDLHPIDDNRYNYYWGMISSSVDGLSKLVGQEYNTFVKDKVEKLKLKFKISGIESAEERLCRDYWRDKCVKFENNHRKELGKYEELLESITEETQKYECFQTCTDMMKKIDGLCSVVDDIIINVCGNTTVRNIVESRHLRDTNEYKTIPVFMQIQVPQMWDTAKLVSSIENICEKYTSDMPMKITSFSTEDVEILAEIWKFVLTKANKLQEEIGRFIHELVTLSGIRAQDEQVDISIIIDEEEVKKGKEELDVLHQMETRNISSSYKCKKVSDLKLKVISADFSANTCSIESDSSLPDPSIQDHSNDPPASPCNTLISSNPTTNEDKEVPGMSVIRKEQDVDEDVRLMWAIFPDFLKCSQNLPTEVNKQTAQPDPERKNKYPDETLLYDRTFQENSSIPLNHEDLENDWKTRETEGVDNTISLKVKEFLALETIDDKKDEKDKPCKEISENQEKVSPVSGGFSTDSKTEKPLENKQTTKIVDTLSKSTTNITKEQECTDLENRSQKCTDLENRSQRLLPSVDPVGRQIFHINRQIKLSTAECYIESAISKGVFMNGVNILLLDSSNKKIYKYHILLQTVKEEIELQSEPYDLAVMNESIIAITMPDTTKIELHNVEDRVNNDVKYISTDRWCYAISVTTSDYVVVCMNSTNKGLKFINKSNTNAKETMTMKVHKKDGLYFSGPYLYYTNYTNKYIACYSDDRQLHFTFEDKPFPFPPIGMAMIDKDTLYIVCETADCIWHVDISIKRHKPVESGFESVVKPCVILCSDFTRELFILDYINNLFVYEKSQSDM</sequence>
<feature type="compositionally biased region" description="Basic and acidic residues" evidence="1">
    <location>
        <begin position="604"/>
        <end position="618"/>
    </location>
</feature>